<sequence>MGELYSQELINDSILEAPPDEEEPVLHGRYRIMRQIDRASSVFAAYDERNDGCGESFVAIKCAQGGSEGGCGADDALAHEAECMVALEGCVGILKVHGFYQRSEQGGCASVVMELGGPSLSLVCAARERLSIPTTMRLGCMVLDTLKSVHDRGLIHRDVKPGHLVMGRGASRDSVHLIDFRSAKDYTDTDRCVSRRREKRPPPFHGAPKYCSIAAHQLEALTRIDDLWSLLFLLAELMLGTLPWQRYHDDDKFCIMADKKLFLVNAIRRLQRPARREDSTDTHHHGHAHVPPPLFASTAHHHTTARDLRPLSLPASDIPNALPIELLEWVPLLEADDAEGGSSSSSASSVDAAAARRPPYAKLRALLERALARYGDFTSRVSVADELCGDVGQRTTKDLVPIHSKEGVCSGDVLIVESPLRRPRSIRSFLAALTRLSEDEQTVVLEGWRRYFDELSVLRGEEPPYADVEDDIVKVAYCLYDVGVPMDVSPHLIDPNTGRHMCLTALVAPELCTPECQALLVHPRVPLDPAHRAKLCPTYLAIGECSDPDCQALHWSPAVPTPSTAPTPTPTPTPMPIPPHDQPPPPPPQQRQQQQQQGERLEEDEEEEDDSRGGSPTPSVSSVPSLPSVPGVPPRSPLLFNDGPVSPSKKRPAASGGGMGRGTPENKRPRLPSGAAKIPGLSILFSSRGAVYM</sequence>
<evidence type="ECO:0000256" key="2">
    <source>
        <dbReference type="SAM" id="MobiDB-lite"/>
    </source>
</evidence>
<dbReference type="Pfam" id="PF00069">
    <property type="entry name" value="Pkinase"/>
    <property type="match status" value="1"/>
</dbReference>
<dbReference type="InParanoid" id="A0A0G4EN88"/>
<dbReference type="InterPro" id="IPR050235">
    <property type="entry name" value="CK1_Ser-Thr_kinase"/>
</dbReference>
<dbReference type="PROSITE" id="PS50011">
    <property type="entry name" value="PROTEIN_KINASE_DOM"/>
    <property type="match status" value="1"/>
</dbReference>
<dbReference type="SUPFAM" id="SSF56112">
    <property type="entry name" value="Protein kinase-like (PK-like)"/>
    <property type="match status" value="1"/>
</dbReference>
<evidence type="ECO:0000256" key="1">
    <source>
        <dbReference type="ARBA" id="ARBA00023860"/>
    </source>
</evidence>
<feature type="compositionally biased region" description="Acidic residues" evidence="2">
    <location>
        <begin position="601"/>
        <end position="610"/>
    </location>
</feature>
<gene>
    <name evidence="4" type="ORF">Vbra_5248</name>
</gene>
<name>A0A0G4EN88_VITBC</name>
<keyword evidence="5" id="KW-1185">Reference proteome</keyword>
<dbReference type="AlphaFoldDB" id="A0A0G4EN88"/>
<dbReference type="OrthoDB" id="5979581at2759"/>
<proteinExistence type="predicted"/>
<evidence type="ECO:0000313" key="5">
    <source>
        <dbReference type="Proteomes" id="UP000041254"/>
    </source>
</evidence>
<dbReference type="PANTHER" id="PTHR11909">
    <property type="entry name" value="CASEIN KINASE-RELATED"/>
    <property type="match status" value="1"/>
</dbReference>
<reference evidence="4 5" key="1">
    <citation type="submission" date="2014-11" db="EMBL/GenBank/DDBJ databases">
        <authorList>
            <person name="Zhu J."/>
            <person name="Qi W."/>
            <person name="Song R."/>
        </authorList>
    </citation>
    <scope>NUCLEOTIDE SEQUENCE [LARGE SCALE GENOMIC DNA]</scope>
</reference>
<dbReference type="InterPro" id="IPR000719">
    <property type="entry name" value="Prot_kinase_dom"/>
</dbReference>
<dbReference type="Gene3D" id="1.10.510.10">
    <property type="entry name" value="Transferase(Phosphotransferase) domain 1"/>
    <property type="match status" value="1"/>
</dbReference>
<dbReference type="EMBL" id="CDMY01000271">
    <property type="protein sequence ID" value="CEL98462.1"/>
    <property type="molecule type" value="Genomic_DNA"/>
</dbReference>
<dbReference type="InterPro" id="IPR011009">
    <property type="entry name" value="Kinase-like_dom_sf"/>
</dbReference>
<organism evidence="4 5">
    <name type="scientific">Vitrella brassicaformis (strain CCMP3155)</name>
    <dbReference type="NCBI Taxonomy" id="1169540"/>
    <lineage>
        <taxon>Eukaryota</taxon>
        <taxon>Sar</taxon>
        <taxon>Alveolata</taxon>
        <taxon>Colpodellida</taxon>
        <taxon>Vitrellaceae</taxon>
        <taxon>Vitrella</taxon>
    </lineage>
</organism>
<evidence type="ECO:0000313" key="4">
    <source>
        <dbReference type="EMBL" id="CEL98462.1"/>
    </source>
</evidence>
<protein>
    <recommendedName>
        <fullName evidence="1">Casein kinase I</fullName>
    </recommendedName>
</protein>
<feature type="compositionally biased region" description="Basic and acidic residues" evidence="2">
    <location>
        <begin position="274"/>
        <end position="283"/>
    </location>
</feature>
<dbReference type="STRING" id="1169540.A0A0G4EN88"/>
<feature type="compositionally biased region" description="Pro residues" evidence="2">
    <location>
        <begin position="559"/>
        <end position="589"/>
    </location>
</feature>
<evidence type="ECO:0000259" key="3">
    <source>
        <dbReference type="PROSITE" id="PS50011"/>
    </source>
</evidence>
<dbReference type="Proteomes" id="UP000041254">
    <property type="component" value="Unassembled WGS sequence"/>
</dbReference>
<feature type="domain" description="Protein kinase" evidence="3">
    <location>
        <begin position="1"/>
        <end position="333"/>
    </location>
</feature>
<dbReference type="GO" id="GO:0005524">
    <property type="term" value="F:ATP binding"/>
    <property type="evidence" value="ECO:0007669"/>
    <property type="project" value="InterPro"/>
</dbReference>
<feature type="region of interest" description="Disordered" evidence="2">
    <location>
        <begin position="556"/>
        <end position="680"/>
    </location>
</feature>
<feature type="region of interest" description="Disordered" evidence="2">
    <location>
        <begin position="273"/>
        <end position="296"/>
    </location>
</feature>
<accession>A0A0G4EN88</accession>
<feature type="compositionally biased region" description="Low complexity" evidence="2">
    <location>
        <begin position="613"/>
        <end position="629"/>
    </location>
</feature>
<dbReference type="GO" id="GO:0004672">
    <property type="term" value="F:protein kinase activity"/>
    <property type="evidence" value="ECO:0007669"/>
    <property type="project" value="InterPro"/>
</dbReference>
<dbReference type="VEuPathDB" id="CryptoDB:Vbra_5248"/>
<dbReference type="SMART" id="SM00220">
    <property type="entry name" value="S_TKc"/>
    <property type="match status" value="1"/>
</dbReference>